<proteinExistence type="predicted"/>
<keyword evidence="4 5" id="KW-0472">Membrane</keyword>
<feature type="transmembrane region" description="Helical" evidence="5">
    <location>
        <begin position="92"/>
        <end position="113"/>
    </location>
</feature>
<sequence length="520" mass="59937">MTTRETALTVEGIVPFFPSIMAIPPLDGGEYNSSHCICSDLQHEDYSPLYAWFNYIVIIVMLPSLSVFGVLTNFINIFVFTRPCMRNSSNTYLLFLAFSDFFVVLTGLFIFWIDSARSYIPQLVQAPYTTVYTLPFGYMAQSCSIYFTVAAAFDCYVCVCWRKKSPFHCTIKKAKNIIYLIIICSIIYNSLRFPQFNLRKCIHDGSGDMIIEICPTYLFYHINTIYNVYLYMFAMTLFPFFILLLLNLLIIFRKSVDAKHSKQLKKSISSSSSPTIQQNNNLINSPIIYHKNGNLKIYSINKNYFIKCFKCCYNNIIDKNNNENGNINLLNTNNSKLNDIKHSTTTTTSPSILSESFSPVWLPCPCISPLTNQNQFCHCKYRKNKNSKKFHSIKWKTGNSYIEMENENILDKEEENEFICNGIKQEKHSIIRSPLPCLVTTQTESLTNGKCKTVKIIEKEQINLSPPHYNISTNIRTLNKIPEIESSFYRKNNERNKRNEFTKLLSGFDKNGDILPVTAL</sequence>
<evidence type="ECO:0000256" key="5">
    <source>
        <dbReference type="SAM" id="Phobius"/>
    </source>
</evidence>
<evidence type="ECO:0000256" key="2">
    <source>
        <dbReference type="ARBA" id="ARBA00022692"/>
    </source>
</evidence>
<feature type="transmembrane region" description="Helical" evidence="5">
    <location>
        <begin position="228"/>
        <end position="252"/>
    </location>
</feature>
<dbReference type="AlphaFoldDB" id="A0A1I8B9I6"/>
<feature type="domain" description="G-protein coupled receptors family 1 profile" evidence="6">
    <location>
        <begin position="72"/>
        <end position="251"/>
    </location>
</feature>
<evidence type="ECO:0000313" key="7">
    <source>
        <dbReference type="Proteomes" id="UP000095281"/>
    </source>
</evidence>
<accession>A0A1I8B9I6</accession>
<evidence type="ECO:0000256" key="4">
    <source>
        <dbReference type="ARBA" id="ARBA00023136"/>
    </source>
</evidence>
<dbReference type="InterPro" id="IPR053326">
    <property type="entry name" value="GPCR1-like"/>
</dbReference>
<evidence type="ECO:0000259" key="6">
    <source>
        <dbReference type="PROSITE" id="PS50262"/>
    </source>
</evidence>
<dbReference type="Proteomes" id="UP000095281">
    <property type="component" value="Unplaced"/>
</dbReference>
<dbReference type="PANTHER" id="PTHR47632:SF4">
    <property type="entry name" value="G-PROTEIN COUPLED RECEPTORS FAMILY 1 PROFILE DOMAIN-CONTAINING PROTEIN"/>
    <property type="match status" value="1"/>
</dbReference>
<keyword evidence="3 5" id="KW-1133">Transmembrane helix</keyword>
<evidence type="ECO:0000256" key="1">
    <source>
        <dbReference type="ARBA" id="ARBA00004370"/>
    </source>
</evidence>
<dbReference type="Pfam" id="PF00001">
    <property type="entry name" value="7tm_1"/>
    <property type="match status" value="1"/>
</dbReference>
<dbReference type="Gene3D" id="1.20.1070.10">
    <property type="entry name" value="Rhodopsin 7-helix transmembrane proteins"/>
    <property type="match status" value="1"/>
</dbReference>
<dbReference type="GO" id="GO:0004930">
    <property type="term" value="F:G protein-coupled receptor activity"/>
    <property type="evidence" value="ECO:0007669"/>
    <property type="project" value="InterPro"/>
</dbReference>
<dbReference type="PROSITE" id="PS50262">
    <property type="entry name" value="G_PROTEIN_RECEP_F1_2"/>
    <property type="match status" value="1"/>
</dbReference>
<dbReference type="InterPro" id="IPR000276">
    <property type="entry name" value="GPCR_Rhodpsn"/>
</dbReference>
<feature type="transmembrane region" description="Helical" evidence="5">
    <location>
        <begin position="52"/>
        <end position="80"/>
    </location>
</feature>
<evidence type="ECO:0000313" key="8">
    <source>
        <dbReference type="WBParaSite" id="MhA1_Contig1744.frz3.fgene1"/>
    </source>
</evidence>
<dbReference type="PRINTS" id="PR00237">
    <property type="entry name" value="GPCRRHODOPSN"/>
</dbReference>
<dbReference type="GO" id="GO:0016020">
    <property type="term" value="C:membrane"/>
    <property type="evidence" value="ECO:0007669"/>
    <property type="project" value="UniProtKB-SubCell"/>
</dbReference>
<evidence type="ECO:0000256" key="3">
    <source>
        <dbReference type="ARBA" id="ARBA00022989"/>
    </source>
</evidence>
<protein>
    <submittedName>
        <fullName evidence="8">G_PROTEIN_RECEP_F1_2 domain-containing protein</fullName>
    </submittedName>
</protein>
<organism evidence="7 8">
    <name type="scientific">Meloidogyne hapla</name>
    <name type="common">Root-knot nematode worm</name>
    <dbReference type="NCBI Taxonomy" id="6305"/>
    <lineage>
        <taxon>Eukaryota</taxon>
        <taxon>Metazoa</taxon>
        <taxon>Ecdysozoa</taxon>
        <taxon>Nematoda</taxon>
        <taxon>Chromadorea</taxon>
        <taxon>Rhabditida</taxon>
        <taxon>Tylenchina</taxon>
        <taxon>Tylenchomorpha</taxon>
        <taxon>Tylenchoidea</taxon>
        <taxon>Meloidogynidae</taxon>
        <taxon>Meloidogyninae</taxon>
        <taxon>Meloidogyne</taxon>
    </lineage>
</organism>
<feature type="transmembrane region" description="Helical" evidence="5">
    <location>
        <begin position="138"/>
        <end position="161"/>
    </location>
</feature>
<dbReference type="SUPFAM" id="SSF81321">
    <property type="entry name" value="Family A G protein-coupled receptor-like"/>
    <property type="match status" value="1"/>
</dbReference>
<reference evidence="8" key="1">
    <citation type="submission" date="2016-11" db="UniProtKB">
        <authorList>
            <consortium name="WormBaseParasite"/>
        </authorList>
    </citation>
    <scope>IDENTIFICATION</scope>
</reference>
<dbReference type="WBParaSite" id="MhA1_Contig1744.frz3.fgene1">
    <property type="protein sequence ID" value="MhA1_Contig1744.frz3.fgene1"/>
    <property type="gene ID" value="MhA1_Contig1744.frz3.fgene1"/>
</dbReference>
<keyword evidence="7" id="KW-1185">Reference proteome</keyword>
<dbReference type="PANTHER" id="PTHR47632">
    <property type="entry name" value="FMRFAMIDE PEPTIDE RECEPTOR FAMILY-RELATED"/>
    <property type="match status" value="1"/>
</dbReference>
<feature type="transmembrane region" description="Helical" evidence="5">
    <location>
        <begin position="173"/>
        <end position="191"/>
    </location>
</feature>
<comment type="subcellular location">
    <subcellularLocation>
        <location evidence="1">Membrane</location>
    </subcellularLocation>
</comment>
<dbReference type="InterPro" id="IPR017452">
    <property type="entry name" value="GPCR_Rhodpsn_7TM"/>
</dbReference>
<name>A0A1I8B9I6_MELHA</name>
<dbReference type="CDD" id="cd14978">
    <property type="entry name" value="7tmA_FMRFamide_R-like"/>
    <property type="match status" value="1"/>
</dbReference>
<keyword evidence="2 5" id="KW-0812">Transmembrane</keyword>